<evidence type="ECO:0000313" key="3">
    <source>
        <dbReference type="Proteomes" id="UP000822476"/>
    </source>
</evidence>
<feature type="transmembrane region" description="Helical" evidence="1">
    <location>
        <begin position="135"/>
        <end position="157"/>
    </location>
</feature>
<dbReference type="OrthoDB" id="6254614at2759"/>
<feature type="transmembrane region" description="Helical" evidence="1">
    <location>
        <begin position="30"/>
        <end position="54"/>
    </location>
</feature>
<keyword evidence="1" id="KW-0472">Membrane</keyword>
<evidence type="ECO:0000256" key="1">
    <source>
        <dbReference type="SAM" id="Phobius"/>
    </source>
</evidence>
<gene>
    <name evidence="2" type="ORF">EG68_10709</name>
</gene>
<reference evidence="2" key="1">
    <citation type="submission" date="2019-07" db="EMBL/GenBank/DDBJ databases">
        <title>Annotation for the trematode Paragonimus miyazaki's.</title>
        <authorList>
            <person name="Choi Y.-J."/>
        </authorList>
    </citation>
    <scope>NUCLEOTIDE SEQUENCE</scope>
    <source>
        <strain evidence="2">Japan</strain>
    </source>
</reference>
<dbReference type="Pfam" id="PF14995">
    <property type="entry name" value="TMEM107"/>
    <property type="match status" value="1"/>
</dbReference>
<keyword evidence="3" id="KW-1185">Reference proteome</keyword>
<proteinExistence type="predicted"/>
<keyword evidence="1" id="KW-1133">Transmembrane helix</keyword>
<evidence type="ECO:0000313" key="2">
    <source>
        <dbReference type="EMBL" id="KAF7241710.1"/>
    </source>
</evidence>
<sequence>MYWIHWFCSHKLFLLWVRMKYEQLGILQDLSLAVHLILTLTITCVSMITQNITLNSVGVIFSERAYSNLKTSCLAILITQCILLIIELALSVLKLDRWYLKSSLSQTLFSTVVHTVGFLFQLVFFDVLALKHLSALFALTVVPPFVTQFIALIRAAASRK</sequence>
<protein>
    <submittedName>
        <fullName evidence="2">Uncharacterized protein</fullName>
    </submittedName>
</protein>
<feature type="transmembrane region" description="Helical" evidence="1">
    <location>
        <begin position="74"/>
        <end position="95"/>
    </location>
</feature>
<keyword evidence="1" id="KW-0812">Transmembrane</keyword>
<organism evidence="2 3">
    <name type="scientific">Paragonimus skrjabini miyazakii</name>
    <dbReference type="NCBI Taxonomy" id="59628"/>
    <lineage>
        <taxon>Eukaryota</taxon>
        <taxon>Metazoa</taxon>
        <taxon>Spiralia</taxon>
        <taxon>Lophotrochozoa</taxon>
        <taxon>Platyhelminthes</taxon>
        <taxon>Trematoda</taxon>
        <taxon>Digenea</taxon>
        <taxon>Plagiorchiida</taxon>
        <taxon>Troglotremata</taxon>
        <taxon>Troglotrematidae</taxon>
        <taxon>Paragonimus</taxon>
    </lineage>
</organism>
<dbReference type="AlphaFoldDB" id="A0A8S9YFL3"/>
<feature type="transmembrane region" description="Helical" evidence="1">
    <location>
        <begin position="107"/>
        <end position="129"/>
    </location>
</feature>
<dbReference type="EMBL" id="JTDE01006809">
    <property type="protein sequence ID" value="KAF7241710.1"/>
    <property type="molecule type" value="Genomic_DNA"/>
</dbReference>
<dbReference type="InterPro" id="IPR029248">
    <property type="entry name" value="TMEM107"/>
</dbReference>
<accession>A0A8S9YFL3</accession>
<dbReference type="Proteomes" id="UP000822476">
    <property type="component" value="Unassembled WGS sequence"/>
</dbReference>
<comment type="caution">
    <text evidence="2">The sequence shown here is derived from an EMBL/GenBank/DDBJ whole genome shotgun (WGS) entry which is preliminary data.</text>
</comment>
<name>A0A8S9YFL3_9TREM</name>